<keyword evidence="3" id="KW-1185">Reference proteome</keyword>
<reference evidence="2" key="1">
    <citation type="submission" date="2021-03" db="EMBL/GenBank/DDBJ databases">
        <title>Whole genome shotgun sequence of Actinoplanes auranticolor NBRC 12245.</title>
        <authorList>
            <person name="Komaki H."/>
            <person name="Tamura T."/>
        </authorList>
    </citation>
    <scope>NUCLEOTIDE SEQUENCE</scope>
    <source>
        <strain evidence="2">NBRC 12245</strain>
    </source>
</reference>
<sequence>MTRTTSGRRPAGRSRPLFAMLALSGALAAAACSAPGGDAPATGTSAPAAVKTTCGTEPVTLKGYFETGFPLPKTLADAFTAQFPNVKWDIREDQFAVITQNAPRVLSDDPPDLMRIPQMSELAKDNLLLNLDTYATAYGWDKWPASQLEQMRFGSNGERGAGPLYAMGLNFSMTGVFYNKKLAAQAGMAQPPQTLADFDAVLQKAKDAGITPINQFNGGATGGLAFPLQNLMAAYGETAPINDWIFNKQGATINTPSNLQATQHLEKWIKAGYLAPDINSQDYAMMMSRFIGGKNLFIFSGDWESGNLDKQMAGNAGFLLMPPAQAGGKQAAMSAPLTYGISAKSRNADCAAFFLNWVATDQKARDLGVQVGGSHPMGPTDAYMPAVGKDTVTASTLAAGATIGKDNGAMDFIANATGAIYAKSWTPQLQKLAAGQQTPQGLLTAVQKDYESQVKG</sequence>
<evidence type="ECO:0000313" key="3">
    <source>
        <dbReference type="Proteomes" id="UP000681340"/>
    </source>
</evidence>
<comment type="caution">
    <text evidence="2">The sequence shown here is derived from an EMBL/GenBank/DDBJ whole genome shotgun (WGS) entry which is preliminary data.</text>
</comment>
<dbReference type="InterPro" id="IPR050490">
    <property type="entry name" value="Bact_solute-bd_prot1"/>
</dbReference>
<protein>
    <recommendedName>
        <fullName evidence="4">Raffinose/stachyose/melibiose transport system substrate-binding protein</fullName>
    </recommendedName>
</protein>
<dbReference type="EMBL" id="BOQL01000072">
    <property type="protein sequence ID" value="GIM78265.1"/>
    <property type="molecule type" value="Genomic_DNA"/>
</dbReference>
<dbReference type="AlphaFoldDB" id="A0A919VX66"/>
<gene>
    <name evidence="2" type="ORF">Aau02nite_80030</name>
</gene>
<dbReference type="Gene3D" id="3.40.190.10">
    <property type="entry name" value="Periplasmic binding protein-like II"/>
    <property type="match status" value="1"/>
</dbReference>
<proteinExistence type="predicted"/>
<accession>A0A919VX66</accession>
<evidence type="ECO:0000256" key="1">
    <source>
        <dbReference type="SAM" id="SignalP"/>
    </source>
</evidence>
<dbReference type="PROSITE" id="PS51257">
    <property type="entry name" value="PROKAR_LIPOPROTEIN"/>
    <property type="match status" value="1"/>
</dbReference>
<dbReference type="Proteomes" id="UP000681340">
    <property type="component" value="Unassembled WGS sequence"/>
</dbReference>
<name>A0A919VX66_9ACTN</name>
<dbReference type="PANTHER" id="PTHR43649">
    <property type="entry name" value="ARABINOSE-BINDING PROTEIN-RELATED"/>
    <property type="match status" value="1"/>
</dbReference>
<feature type="signal peptide" evidence="1">
    <location>
        <begin position="1"/>
        <end position="28"/>
    </location>
</feature>
<dbReference type="SUPFAM" id="SSF53850">
    <property type="entry name" value="Periplasmic binding protein-like II"/>
    <property type="match status" value="1"/>
</dbReference>
<feature type="chain" id="PRO_5039367570" description="Raffinose/stachyose/melibiose transport system substrate-binding protein" evidence="1">
    <location>
        <begin position="29"/>
        <end position="456"/>
    </location>
</feature>
<keyword evidence="1" id="KW-0732">Signal</keyword>
<organism evidence="2 3">
    <name type="scientific">Actinoplanes auranticolor</name>
    <dbReference type="NCBI Taxonomy" id="47988"/>
    <lineage>
        <taxon>Bacteria</taxon>
        <taxon>Bacillati</taxon>
        <taxon>Actinomycetota</taxon>
        <taxon>Actinomycetes</taxon>
        <taxon>Micromonosporales</taxon>
        <taxon>Micromonosporaceae</taxon>
        <taxon>Actinoplanes</taxon>
    </lineage>
</organism>
<evidence type="ECO:0008006" key="4">
    <source>
        <dbReference type="Google" id="ProtNLM"/>
    </source>
</evidence>
<dbReference type="RefSeq" id="WP_212993800.1">
    <property type="nucleotide sequence ID" value="NZ_BAABEA010000016.1"/>
</dbReference>
<evidence type="ECO:0000313" key="2">
    <source>
        <dbReference type="EMBL" id="GIM78265.1"/>
    </source>
</evidence>